<dbReference type="RefSeq" id="WP_086636628.1">
    <property type="nucleotide sequence ID" value="NZ_MRZU01000002.1"/>
</dbReference>
<evidence type="ECO:0000256" key="6">
    <source>
        <dbReference type="SAM" id="Phobius"/>
    </source>
</evidence>
<evidence type="ECO:0000256" key="3">
    <source>
        <dbReference type="ARBA" id="ARBA00022692"/>
    </source>
</evidence>
<evidence type="ECO:0000256" key="4">
    <source>
        <dbReference type="ARBA" id="ARBA00022989"/>
    </source>
</evidence>
<dbReference type="GO" id="GO:0005886">
    <property type="term" value="C:plasma membrane"/>
    <property type="evidence" value="ECO:0007669"/>
    <property type="project" value="UniProtKB-SubCell"/>
</dbReference>
<dbReference type="Pfam" id="PF13194">
    <property type="entry name" value="DUF4010"/>
    <property type="match status" value="1"/>
</dbReference>
<keyword evidence="10" id="KW-1185">Reference proteome</keyword>
<sequence>MFDQLFEAVPPTIVKLVAATLLGLFLGLEREWSEKPAGIRTFALISLVGSVFGILGFESVIAMGVLLIVALAVLVGYRSVREKELTGLFLTTSVSMLVAYGVGVLVGLGFYLEGVTIAFLTALLLVLKRELHEFALNLTREELRSATEFAIISFVIYPLLPSEPFGPWNAIDARLVWLLVIAISGIGFLNYILVREYEERGFWATGFFGGLVNSTAVVVSITNRVGEFRGSDRTALSTILLANSAMSFRNLVIAVLFVPAIIIDVLVPLGLICLVGIFLAYYTNPFNGGVGPAGLKSPFNIKNALLFGGFFLFVLLFSAWANASLGETGFLITMALAGLVSSGSATTTAVAMFGTGQIVGPMAALGIIVGTIASIVVKIVFAAINAREITVSVLFWNLTLISIGLLGVALLTII</sequence>
<comment type="subcellular location">
    <subcellularLocation>
        <location evidence="1">Cell membrane</location>
        <topology evidence="1">Multi-pass membrane protein</topology>
    </subcellularLocation>
</comment>
<dbReference type="Proteomes" id="UP000195137">
    <property type="component" value="Unassembled WGS sequence"/>
</dbReference>
<reference evidence="9 10" key="1">
    <citation type="submission" date="2016-12" db="EMBL/GenBank/DDBJ databases">
        <title>Discovery of methanogenic haloarchaea.</title>
        <authorList>
            <person name="Sorokin D.Y."/>
            <person name="Makarova K.S."/>
            <person name="Abbas B."/>
            <person name="Ferrer M."/>
            <person name="Golyshin P.N."/>
        </authorList>
    </citation>
    <scope>NUCLEOTIDE SEQUENCE [LARGE SCALE GENOMIC DNA]</scope>
    <source>
        <strain evidence="9">AMET1</strain>
    </source>
</reference>
<dbReference type="PANTHER" id="PTHR39084:SF1">
    <property type="entry name" value="DUF4010 DOMAIN-CONTAINING PROTEIN"/>
    <property type="match status" value="1"/>
</dbReference>
<evidence type="ECO:0000259" key="8">
    <source>
        <dbReference type="Pfam" id="PF13194"/>
    </source>
</evidence>
<evidence type="ECO:0000259" key="7">
    <source>
        <dbReference type="Pfam" id="PF02308"/>
    </source>
</evidence>
<gene>
    <name evidence="9" type="ORF">AMET1_0208</name>
</gene>
<evidence type="ECO:0000256" key="1">
    <source>
        <dbReference type="ARBA" id="ARBA00004651"/>
    </source>
</evidence>
<dbReference type="InterPro" id="IPR049177">
    <property type="entry name" value="MgtC_SapB_SrpB_YhiD_N"/>
</dbReference>
<feature type="transmembrane region" description="Helical" evidence="6">
    <location>
        <begin position="201"/>
        <end position="222"/>
    </location>
</feature>
<comment type="caution">
    <text evidence="9">The sequence shown here is derived from an EMBL/GenBank/DDBJ whole genome shotgun (WGS) entry which is preliminary data.</text>
</comment>
<keyword evidence="4 6" id="KW-1133">Transmembrane helix</keyword>
<keyword evidence="5 6" id="KW-0472">Membrane</keyword>
<keyword evidence="3 6" id="KW-0812">Transmembrane</keyword>
<name>A0A1Y3GEA4_9EURY</name>
<feature type="transmembrane region" description="Helical" evidence="6">
    <location>
        <begin position="330"/>
        <end position="352"/>
    </location>
</feature>
<feature type="transmembrane region" description="Helical" evidence="6">
    <location>
        <begin position="12"/>
        <end position="28"/>
    </location>
</feature>
<dbReference type="InterPro" id="IPR025105">
    <property type="entry name" value="DUF4010"/>
</dbReference>
<dbReference type="OrthoDB" id="187863at2157"/>
<feature type="transmembrane region" description="Helical" evidence="6">
    <location>
        <begin position="358"/>
        <end position="381"/>
    </location>
</feature>
<dbReference type="AlphaFoldDB" id="A0A1Y3GEA4"/>
<feature type="domain" description="MgtC/SapB/SrpB/YhiD N-terminal" evidence="7">
    <location>
        <begin position="16"/>
        <end position="133"/>
    </location>
</feature>
<dbReference type="PANTHER" id="PTHR39084">
    <property type="entry name" value="MEMBRANE PROTEIN-RELATED"/>
    <property type="match status" value="1"/>
</dbReference>
<keyword evidence="2" id="KW-1003">Cell membrane</keyword>
<feature type="transmembrane region" description="Helical" evidence="6">
    <location>
        <begin position="304"/>
        <end position="323"/>
    </location>
</feature>
<feature type="transmembrane region" description="Helical" evidence="6">
    <location>
        <begin position="175"/>
        <end position="194"/>
    </location>
</feature>
<evidence type="ECO:0000313" key="9">
    <source>
        <dbReference type="EMBL" id="OUJ19537.1"/>
    </source>
</evidence>
<protein>
    <submittedName>
        <fullName evidence="9">Mg2+ transport system protein MgtC</fullName>
    </submittedName>
</protein>
<feature type="transmembrane region" description="Helical" evidence="6">
    <location>
        <begin position="393"/>
        <end position="413"/>
    </location>
</feature>
<organism evidence="9 10">
    <name type="scientific">Methanonatronarchaeum thermophilum</name>
    <dbReference type="NCBI Taxonomy" id="1927129"/>
    <lineage>
        <taxon>Archaea</taxon>
        <taxon>Methanobacteriati</taxon>
        <taxon>Methanobacteriota</taxon>
        <taxon>Methanonatronarchaeia</taxon>
        <taxon>Methanonatronarchaeales</taxon>
        <taxon>Methanonatronarchaeaceae</taxon>
        <taxon>Methanonatronarchaeum</taxon>
    </lineage>
</organism>
<evidence type="ECO:0000313" key="10">
    <source>
        <dbReference type="Proteomes" id="UP000195137"/>
    </source>
</evidence>
<evidence type="ECO:0000256" key="5">
    <source>
        <dbReference type="ARBA" id="ARBA00023136"/>
    </source>
</evidence>
<evidence type="ECO:0000256" key="2">
    <source>
        <dbReference type="ARBA" id="ARBA00022475"/>
    </source>
</evidence>
<dbReference type="InterPro" id="IPR003416">
    <property type="entry name" value="MgtC/SapB/SrpB/YhiD_fam"/>
</dbReference>
<dbReference type="Pfam" id="PF02308">
    <property type="entry name" value="MgtC"/>
    <property type="match status" value="1"/>
</dbReference>
<proteinExistence type="predicted"/>
<feature type="transmembrane region" description="Helical" evidence="6">
    <location>
        <begin position="234"/>
        <end position="258"/>
    </location>
</feature>
<feature type="transmembrane region" description="Helical" evidence="6">
    <location>
        <begin position="37"/>
        <end position="55"/>
    </location>
</feature>
<accession>A0A1Y3GEA4</accession>
<feature type="transmembrane region" description="Helical" evidence="6">
    <location>
        <begin position="265"/>
        <end position="284"/>
    </location>
</feature>
<dbReference type="EMBL" id="MRZU01000002">
    <property type="protein sequence ID" value="OUJ19537.1"/>
    <property type="molecule type" value="Genomic_DNA"/>
</dbReference>
<feature type="transmembrane region" description="Helical" evidence="6">
    <location>
        <begin position="87"/>
        <end position="108"/>
    </location>
</feature>
<feature type="domain" description="DUF4010" evidence="8">
    <location>
        <begin position="181"/>
        <end position="384"/>
    </location>
</feature>
<dbReference type="PRINTS" id="PR01837">
    <property type="entry name" value="MGTCSAPBPROT"/>
</dbReference>